<dbReference type="AlphaFoldDB" id="A0A9X6NJL4"/>
<comment type="caution">
    <text evidence="2">The sequence shown here is derived from an EMBL/GenBank/DDBJ whole genome shotgun (WGS) entry which is preliminary data.</text>
</comment>
<reference evidence="3" key="1">
    <citation type="submission" date="2017-01" db="EMBL/GenBank/DDBJ databases">
        <title>Comparative genomics of anhydrobiosis in the tardigrade Hypsibius dujardini.</title>
        <authorList>
            <person name="Yoshida Y."/>
            <person name="Koutsovoulos G."/>
            <person name="Laetsch D."/>
            <person name="Stevens L."/>
            <person name="Kumar S."/>
            <person name="Horikawa D."/>
            <person name="Ishino K."/>
            <person name="Komine S."/>
            <person name="Tomita M."/>
            <person name="Blaxter M."/>
            <person name="Arakawa K."/>
        </authorList>
    </citation>
    <scope>NUCLEOTIDE SEQUENCE [LARGE SCALE GENOMIC DNA]</scope>
    <source>
        <strain evidence="3">Z151</strain>
    </source>
</reference>
<sequence>MQTEKLLYPDFKIHRCDREGCEQIIWYHSMQAEHADYHVAKDLSEQLDLEDSGAPRKKLKLQDVAVCRRKPNKSSSPGSGVAQH</sequence>
<evidence type="ECO:0000313" key="3">
    <source>
        <dbReference type="Proteomes" id="UP000192578"/>
    </source>
</evidence>
<dbReference type="Proteomes" id="UP000192578">
    <property type="component" value="Unassembled WGS sequence"/>
</dbReference>
<organism evidence="2 3">
    <name type="scientific">Hypsibius exemplaris</name>
    <name type="common">Freshwater tardigrade</name>
    <dbReference type="NCBI Taxonomy" id="2072580"/>
    <lineage>
        <taxon>Eukaryota</taxon>
        <taxon>Metazoa</taxon>
        <taxon>Ecdysozoa</taxon>
        <taxon>Tardigrada</taxon>
        <taxon>Eutardigrada</taxon>
        <taxon>Parachela</taxon>
        <taxon>Hypsibioidea</taxon>
        <taxon>Hypsibiidae</taxon>
        <taxon>Hypsibius</taxon>
    </lineage>
</organism>
<name>A0A9X6NJL4_HYPEX</name>
<protein>
    <submittedName>
        <fullName evidence="2">Uncharacterized protein</fullName>
    </submittedName>
</protein>
<evidence type="ECO:0000256" key="1">
    <source>
        <dbReference type="SAM" id="MobiDB-lite"/>
    </source>
</evidence>
<proteinExistence type="predicted"/>
<evidence type="ECO:0000313" key="2">
    <source>
        <dbReference type="EMBL" id="OWA55052.1"/>
    </source>
</evidence>
<gene>
    <name evidence="2" type="ORF">BV898_19437</name>
</gene>
<feature type="region of interest" description="Disordered" evidence="1">
    <location>
        <begin position="61"/>
        <end position="84"/>
    </location>
</feature>
<accession>A0A9X6NJL4</accession>
<dbReference type="EMBL" id="MTYJ01000520">
    <property type="protein sequence ID" value="OWA55052.1"/>
    <property type="molecule type" value="Genomic_DNA"/>
</dbReference>
<keyword evidence="3" id="KW-1185">Reference proteome</keyword>